<protein>
    <recommendedName>
        <fullName evidence="4">Phosphoribosylglycinamide formyltransferase</fullName>
        <ecNumber evidence="4">2.1.2.2</ecNumber>
    </recommendedName>
    <alternativeName>
        <fullName evidence="4">5'-phosphoribosylglycinamide transformylase</fullName>
    </alternativeName>
    <alternativeName>
        <fullName evidence="4">GAR transformylase</fullName>
        <shortName evidence="4">GART</shortName>
    </alternativeName>
</protein>
<dbReference type="SUPFAM" id="SSF53328">
    <property type="entry name" value="Formyltransferase"/>
    <property type="match status" value="1"/>
</dbReference>
<comment type="caution">
    <text evidence="4">Lacks conserved residue(s) required for the propagation of feature annotation.</text>
</comment>
<dbReference type="GO" id="GO:0004644">
    <property type="term" value="F:phosphoribosylglycinamide formyltransferase activity"/>
    <property type="evidence" value="ECO:0007669"/>
    <property type="project" value="UniProtKB-UniRule"/>
</dbReference>
<dbReference type="EMBL" id="FTOO01000015">
    <property type="protein sequence ID" value="SIT12386.1"/>
    <property type="molecule type" value="Genomic_DNA"/>
</dbReference>
<dbReference type="Pfam" id="PF00551">
    <property type="entry name" value="Formyl_trans_N"/>
    <property type="match status" value="1"/>
</dbReference>
<organism evidence="6 7">
    <name type="scientific">Alicyclobacillus vulcanalis</name>
    <dbReference type="NCBI Taxonomy" id="252246"/>
    <lineage>
        <taxon>Bacteria</taxon>
        <taxon>Bacillati</taxon>
        <taxon>Bacillota</taxon>
        <taxon>Bacilli</taxon>
        <taxon>Bacillales</taxon>
        <taxon>Alicyclobacillaceae</taxon>
        <taxon>Alicyclobacillus</taxon>
    </lineage>
</organism>
<feature type="binding site" evidence="4">
    <location>
        <position position="61"/>
    </location>
    <ligand>
        <name>(6R)-10-formyltetrahydrofolate</name>
        <dbReference type="ChEBI" id="CHEBI:195366"/>
    </ligand>
</feature>
<evidence type="ECO:0000259" key="5">
    <source>
        <dbReference type="Pfam" id="PF00551"/>
    </source>
</evidence>
<dbReference type="Proteomes" id="UP000186156">
    <property type="component" value="Unassembled WGS sequence"/>
</dbReference>
<evidence type="ECO:0000313" key="7">
    <source>
        <dbReference type="Proteomes" id="UP000186156"/>
    </source>
</evidence>
<name>A0A1N7PP60_9BACL</name>
<dbReference type="InterPro" id="IPR036477">
    <property type="entry name" value="Formyl_transf_N_sf"/>
</dbReference>
<dbReference type="STRING" id="252246.SAMN05421799_11548"/>
<dbReference type="HAMAP" id="MF_01930">
    <property type="entry name" value="PurN"/>
    <property type="match status" value="1"/>
</dbReference>
<comment type="pathway">
    <text evidence="1 4">Purine metabolism; IMP biosynthesis via de novo pathway; N(2)-formyl-N(1)-(5-phospho-D-ribosyl)glycinamide from N(1)-(5-phospho-D-ribosyl)glycinamide (10-formyl THF route): step 1/1.</text>
</comment>
<keyword evidence="3 4" id="KW-0658">Purine biosynthesis</keyword>
<feature type="active site" description="Proton donor" evidence="4">
    <location>
        <position position="109"/>
    </location>
</feature>
<comment type="similarity">
    <text evidence="4">Belongs to the GART family.</text>
</comment>
<dbReference type="PANTHER" id="PTHR43369">
    <property type="entry name" value="PHOSPHORIBOSYLGLYCINAMIDE FORMYLTRANSFERASE"/>
    <property type="match status" value="1"/>
</dbReference>
<gene>
    <name evidence="4" type="primary">purN</name>
    <name evidence="6" type="ORF">SAMN05421799_11548</name>
</gene>
<evidence type="ECO:0000256" key="1">
    <source>
        <dbReference type="ARBA" id="ARBA00005054"/>
    </source>
</evidence>
<feature type="binding site" evidence="4">
    <location>
        <position position="107"/>
    </location>
    <ligand>
        <name>(6R)-10-formyltetrahydrofolate</name>
        <dbReference type="ChEBI" id="CHEBI:195366"/>
    </ligand>
</feature>
<dbReference type="OrthoDB" id="9806170at2"/>
<comment type="catalytic activity">
    <reaction evidence="4">
        <text>N(1)-(5-phospho-beta-D-ribosyl)glycinamide + (6R)-10-formyltetrahydrofolate = N(2)-formyl-N(1)-(5-phospho-beta-D-ribosyl)glycinamide + (6S)-5,6,7,8-tetrahydrofolate + H(+)</text>
        <dbReference type="Rhea" id="RHEA:15053"/>
        <dbReference type="ChEBI" id="CHEBI:15378"/>
        <dbReference type="ChEBI" id="CHEBI:57453"/>
        <dbReference type="ChEBI" id="CHEBI:143788"/>
        <dbReference type="ChEBI" id="CHEBI:147286"/>
        <dbReference type="ChEBI" id="CHEBI:195366"/>
        <dbReference type="EC" id="2.1.2.2"/>
    </reaction>
</comment>
<evidence type="ECO:0000256" key="3">
    <source>
        <dbReference type="ARBA" id="ARBA00022755"/>
    </source>
</evidence>
<dbReference type="AlphaFoldDB" id="A0A1N7PP60"/>
<feature type="domain" description="Formyl transferase N-terminal" evidence="5">
    <location>
        <begin position="3"/>
        <end position="187"/>
    </location>
</feature>
<accession>A0A1N7PP60</accession>
<dbReference type="GO" id="GO:0006189">
    <property type="term" value="P:'de novo' IMP biosynthetic process"/>
    <property type="evidence" value="ECO:0007669"/>
    <property type="project" value="UniProtKB-UniRule"/>
</dbReference>
<dbReference type="InterPro" id="IPR004607">
    <property type="entry name" value="GART"/>
</dbReference>
<evidence type="ECO:0000256" key="2">
    <source>
        <dbReference type="ARBA" id="ARBA00022679"/>
    </source>
</evidence>
<dbReference type="GO" id="GO:0005829">
    <property type="term" value="C:cytosol"/>
    <property type="evidence" value="ECO:0007669"/>
    <property type="project" value="TreeGrafter"/>
</dbReference>
<dbReference type="Gene3D" id="3.40.50.170">
    <property type="entry name" value="Formyl transferase, N-terminal domain"/>
    <property type="match status" value="1"/>
</dbReference>
<keyword evidence="2 4" id="KW-0808">Transferase</keyword>
<dbReference type="PANTHER" id="PTHR43369:SF2">
    <property type="entry name" value="PHOSPHORIBOSYLGLYCINAMIDE FORMYLTRANSFERASE"/>
    <property type="match status" value="1"/>
</dbReference>
<evidence type="ECO:0000313" key="6">
    <source>
        <dbReference type="EMBL" id="SIT12386.1"/>
    </source>
</evidence>
<dbReference type="EC" id="2.1.2.2" evidence="4"/>
<proteinExistence type="inferred from homology"/>
<comment type="function">
    <text evidence="4">Catalyzes the transfer of a formyl group from 10-formyltetrahydrofolate to 5-phospho-ribosyl-glycinamide (GAR), producing 5-phospho-ribosyl-N-formylglycinamide (FGAR) and tetrahydrofolate.</text>
</comment>
<reference evidence="7" key="1">
    <citation type="submission" date="2017-01" db="EMBL/GenBank/DDBJ databases">
        <authorList>
            <person name="Varghese N."/>
            <person name="Submissions S."/>
        </authorList>
    </citation>
    <scope>NUCLEOTIDE SEQUENCE [LARGE SCALE GENOMIC DNA]</scope>
    <source>
        <strain evidence="7">DSM 16176</strain>
    </source>
</reference>
<dbReference type="InterPro" id="IPR002376">
    <property type="entry name" value="Formyl_transf_N"/>
</dbReference>
<feature type="site" description="Raises pKa of active site His" evidence="4">
    <location>
        <position position="150"/>
    </location>
</feature>
<evidence type="ECO:0000256" key="4">
    <source>
        <dbReference type="HAMAP-Rule" id="MF_01930"/>
    </source>
</evidence>
<dbReference type="CDD" id="cd08645">
    <property type="entry name" value="FMT_core_GART"/>
    <property type="match status" value="1"/>
</dbReference>
<dbReference type="RefSeq" id="WP_076349101.1">
    <property type="nucleotide sequence ID" value="NZ_FTOO01000015.1"/>
</dbReference>
<keyword evidence="7" id="KW-1185">Reference proteome</keyword>
<dbReference type="UniPathway" id="UPA00074">
    <property type="reaction ID" value="UER00126"/>
</dbReference>
<sequence length="206" mass="22261">MRKIAFLASHNGSGMRYLLEARARGEVAFEPVLVVSNNPGSPALAYARELGIPAVVINEKRCGGAKEADEALRDALREHQAQYVVLSGYMKRIGPATLSAFPNRILNIHPSLLPKFGGPGMYGMRVHEAVIASGDTVTGATVHLVDHEYDHGPVLAQAEVPVRPGDTPESLRERVLAVEGPLYLEVLQKMERGEIDLEAFGDSVAL</sequence>